<evidence type="ECO:0000313" key="1">
    <source>
        <dbReference type="EMBL" id="KJF60593.1"/>
    </source>
</evidence>
<dbReference type="AlphaFoldDB" id="A0A0D8JWC1"/>
<evidence type="ECO:0000313" key="2">
    <source>
        <dbReference type="Proteomes" id="UP000001261"/>
    </source>
</evidence>
<dbReference type="Proteomes" id="UP000001261">
    <property type="component" value="Unassembled WGS sequence"/>
</dbReference>
<name>A0A0D8JWC1_COCIM</name>
<proteinExistence type="predicted"/>
<sequence>MLLSRVPLSRSKVYILRRWPVQVPFLAFLQCNARLIVVPHPKELVTATCRLDTVNALGSIEITKILTAIDIRILSFANSTAIKLWNNWSSGRWGDAILLRETPEQKGATFEDVVPTGI</sequence>
<reference evidence="2" key="1">
    <citation type="journal article" date="2009" name="Genome Res.">
        <title>Comparative genomic analyses of the human fungal pathogens Coccidioides and their relatives.</title>
        <authorList>
            <person name="Sharpton T.J."/>
            <person name="Stajich J.E."/>
            <person name="Rounsley S.D."/>
            <person name="Gardner M.J."/>
            <person name="Wortman J.R."/>
            <person name="Jordar V.S."/>
            <person name="Maiti R."/>
            <person name="Kodira C.D."/>
            <person name="Neafsey D.E."/>
            <person name="Zeng Q."/>
            <person name="Hung C.-Y."/>
            <person name="McMahan C."/>
            <person name="Muszewska A."/>
            <person name="Grynberg M."/>
            <person name="Mandel M.A."/>
            <person name="Kellner E.M."/>
            <person name="Barker B.M."/>
            <person name="Galgiani J.N."/>
            <person name="Orbach M.J."/>
            <person name="Kirkland T.N."/>
            <person name="Cole G.T."/>
            <person name="Henn M.R."/>
            <person name="Birren B.W."/>
            <person name="Taylor J.W."/>
        </authorList>
    </citation>
    <scope>NUCLEOTIDE SEQUENCE [LARGE SCALE GENOMIC DNA]</scope>
    <source>
        <strain evidence="2">RS</strain>
    </source>
</reference>
<dbReference type="KEGG" id="cim:CIMG_13064"/>
<gene>
    <name evidence="1" type="ORF">CIMG_13064</name>
</gene>
<keyword evidence="2" id="KW-1185">Reference proteome</keyword>
<protein>
    <submittedName>
        <fullName evidence="1">Uncharacterized protein</fullName>
    </submittedName>
</protein>
<dbReference type="RefSeq" id="XP_004445386.1">
    <property type="nucleotide sequence ID" value="XM_004445329.1"/>
</dbReference>
<reference evidence="2" key="2">
    <citation type="journal article" date="2010" name="Genome Res.">
        <title>Population genomic sequencing of Coccidioides fungi reveals recent hybridization and transposon control.</title>
        <authorList>
            <person name="Neafsey D.E."/>
            <person name="Barker B.M."/>
            <person name="Sharpton T.J."/>
            <person name="Stajich J.E."/>
            <person name="Park D.J."/>
            <person name="Whiston E."/>
            <person name="Hung C.-Y."/>
            <person name="McMahan C."/>
            <person name="White J."/>
            <person name="Sykes S."/>
            <person name="Heiman D."/>
            <person name="Young S."/>
            <person name="Zeng Q."/>
            <person name="Abouelleil A."/>
            <person name="Aftuck L."/>
            <person name="Bessette D."/>
            <person name="Brown A."/>
            <person name="FitzGerald M."/>
            <person name="Lui A."/>
            <person name="Macdonald J.P."/>
            <person name="Priest M."/>
            <person name="Orbach M.J."/>
            <person name="Galgiani J.N."/>
            <person name="Kirkland T.N."/>
            <person name="Cole G.T."/>
            <person name="Birren B.W."/>
            <person name="Henn M.R."/>
            <person name="Taylor J.W."/>
            <person name="Rounsley S.D."/>
        </authorList>
    </citation>
    <scope>GENOME REANNOTATION</scope>
    <source>
        <strain evidence="2">RS</strain>
    </source>
</reference>
<dbReference type="VEuPathDB" id="FungiDB:CIMG_13064"/>
<organism evidence="1 2">
    <name type="scientific">Coccidioides immitis (strain RS)</name>
    <name type="common">Valley fever fungus</name>
    <dbReference type="NCBI Taxonomy" id="246410"/>
    <lineage>
        <taxon>Eukaryota</taxon>
        <taxon>Fungi</taxon>
        <taxon>Dikarya</taxon>
        <taxon>Ascomycota</taxon>
        <taxon>Pezizomycotina</taxon>
        <taxon>Eurotiomycetes</taxon>
        <taxon>Eurotiomycetidae</taxon>
        <taxon>Onygenales</taxon>
        <taxon>Onygenaceae</taxon>
        <taxon>Coccidioides</taxon>
    </lineage>
</organism>
<dbReference type="InParanoid" id="A0A0D8JWC1"/>
<dbReference type="EMBL" id="GG704912">
    <property type="protein sequence ID" value="KJF60593.1"/>
    <property type="molecule type" value="Genomic_DNA"/>
</dbReference>
<accession>A0A0D8JWC1</accession>
<dbReference type="GeneID" id="24164691"/>